<keyword evidence="1" id="KW-0472">Membrane</keyword>
<dbReference type="InterPro" id="IPR019670">
    <property type="entry name" value="DUF2523"/>
</dbReference>
<keyword evidence="1" id="KW-1133">Transmembrane helix</keyword>
<dbReference type="EMBL" id="CP045857">
    <property type="protein sequence ID" value="QIJ04705.1"/>
    <property type="molecule type" value="Genomic_DNA"/>
</dbReference>
<evidence type="ECO:0000313" key="3">
    <source>
        <dbReference type="Proteomes" id="UP000502117"/>
    </source>
</evidence>
<reference evidence="2 3" key="1">
    <citation type="submission" date="2019-11" db="EMBL/GenBank/DDBJ databases">
        <title>Complete Genome Sequence of Shewanella chilikensis Strain DC57, Isolated from Corroded Seal Rings at a floating production facility in Australia.</title>
        <authorList>
            <person name="Salgar-Chaparro S.J."/>
            <person name="Castillo-Villamizar G.A."/>
            <person name="Poehlein A."/>
            <person name="Daniel R."/>
            <person name="Machuca L."/>
        </authorList>
    </citation>
    <scope>NUCLEOTIDE SEQUENCE [LARGE SCALE GENOMIC DNA]</scope>
    <source>
        <strain evidence="2 3">DC57</strain>
    </source>
</reference>
<dbReference type="Proteomes" id="UP000502117">
    <property type="component" value="Chromosome"/>
</dbReference>
<name>A0A6G7LST9_9GAMM</name>
<sequence>MGWDCWRCNNPYCLSDCFKNHTGRQQMKYFIFVLLFVPVLAFAADGQSGLGGALQSIRDFGNDIQFFLSESVPNFFHRLAAYVFEAVIYVKYVLFLESVKFSWNVAKVILSDLAVSEHIMNAMSALPPSIRAGIVDLRIVDAINIILNAYASRFVLRMF</sequence>
<dbReference type="AlphaFoldDB" id="A0A6G7LST9"/>
<feature type="transmembrane region" description="Helical" evidence="1">
    <location>
        <begin position="29"/>
        <end position="55"/>
    </location>
</feature>
<proteinExistence type="predicted"/>
<accession>A0A6G7LST9</accession>
<feature type="transmembrane region" description="Helical" evidence="1">
    <location>
        <begin position="75"/>
        <end position="94"/>
    </location>
</feature>
<dbReference type="KEGG" id="schk:GII14_11455"/>
<protein>
    <submittedName>
        <fullName evidence="2">DUF2523 domain-containing protein</fullName>
    </submittedName>
</protein>
<keyword evidence="1" id="KW-0812">Transmembrane</keyword>
<gene>
    <name evidence="2" type="ORF">GII14_11455</name>
</gene>
<dbReference type="Pfam" id="PF10734">
    <property type="entry name" value="DUF2523"/>
    <property type="match status" value="1"/>
</dbReference>
<evidence type="ECO:0000256" key="1">
    <source>
        <dbReference type="SAM" id="Phobius"/>
    </source>
</evidence>
<organism evidence="2 3">
    <name type="scientific">Shewanella chilikensis</name>
    <dbReference type="NCBI Taxonomy" id="558541"/>
    <lineage>
        <taxon>Bacteria</taxon>
        <taxon>Pseudomonadati</taxon>
        <taxon>Pseudomonadota</taxon>
        <taxon>Gammaproteobacteria</taxon>
        <taxon>Alteromonadales</taxon>
        <taxon>Shewanellaceae</taxon>
        <taxon>Shewanella</taxon>
    </lineage>
</organism>
<evidence type="ECO:0000313" key="2">
    <source>
        <dbReference type="EMBL" id="QIJ04705.1"/>
    </source>
</evidence>